<sequence>MPPSSASQYCSQPELDGVGGSPPSGVVAADVTVEEAVSRDMDEGVSHDTWADDGDGASFLGALFMTTPVTSTSRSSSCDRLRLFVAPAVWDAGTGGGGAHSSAPRVPTSFGKLRMALAPRIRKAARS</sequence>
<reference evidence="2" key="2">
    <citation type="submission" date="2018-03" db="EMBL/GenBank/DDBJ databases">
        <title>The Triticum urartu genome reveals the dynamic nature of wheat genome evolution.</title>
        <authorList>
            <person name="Ling H."/>
            <person name="Ma B."/>
            <person name="Shi X."/>
            <person name="Liu H."/>
            <person name="Dong L."/>
            <person name="Sun H."/>
            <person name="Cao Y."/>
            <person name="Gao Q."/>
            <person name="Zheng S."/>
            <person name="Li Y."/>
            <person name="Yu Y."/>
            <person name="Du H."/>
            <person name="Qi M."/>
            <person name="Li Y."/>
            <person name="Yu H."/>
            <person name="Cui Y."/>
            <person name="Wang N."/>
            <person name="Chen C."/>
            <person name="Wu H."/>
            <person name="Zhao Y."/>
            <person name="Zhang J."/>
            <person name="Li Y."/>
            <person name="Zhou W."/>
            <person name="Zhang B."/>
            <person name="Hu W."/>
            <person name="Eijk M."/>
            <person name="Tang J."/>
            <person name="Witsenboer H."/>
            <person name="Zhao S."/>
            <person name="Li Z."/>
            <person name="Zhang A."/>
            <person name="Wang D."/>
            <person name="Liang C."/>
        </authorList>
    </citation>
    <scope>NUCLEOTIDE SEQUENCE [LARGE SCALE GENOMIC DNA]</scope>
    <source>
        <strain evidence="2">cv. G1812</strain>
    </source>
</reference>
<keyword evidence="3" id="KW-1185">Reference proteome</keyword>
<reference evidence="3" key="1">
    <citation type="journal article" date="2013" name="Nature">
        <title>Draft genome of the wheat A-genome progenitor Triticum urartu.</title>
        <authorList>
            <person name="Ling H.Q."/>
            <person name="Zhao S."/>
            <person name="Liu D."/>
            <person name="Wang J."/>
            <person name="Sun H."/>
            <person name="Zhang C."/>
            <person name="Fan H."/>
            <person name="Li D."/>
            <person name="Dong L."/>
            <person name="Tao Y."/>
            <person name="Gao C."/>
            <person name="Wu H."/>
            <person name="Li Y."/>
            <person name="Cui Y."/>
            <person name="Guo X."/>
            <person name="Zheng S."/>
            <person name="Wang B."/>
            <person name="Yu K."/>
            <person name="Liang Q."/>
            <person name="Yang W."/>
            <person name="Lou X."/>
            <person name="Chen J."/>
            <person name="Feng M."/>
            <person name="Jian J."/>
            <person name="Zhang X."/>
            <person name="Luo G."/>
            <person name="Jiang Y."/>
            <person name="Liu J."/>
            <person name="Wang Z."/>
            <person name="Sha Y."/>
            <person name="Zhang B."/>
            <person name="Wu H."/>
            <person name="Tang D."/>
            <person name="Shen Q."/>
            <person name="Xue P."/>
            <person name="Zou S."/>
            <person name="Wang X."/>
            <person name="Liu X."/>
            <person name="Wang F."/>
            <person name="Yang Y."/>
            <person name="An X."/>
            <person name="Dong Z."/>
            <person name="Zhang K."/>
            <person name="Zhang X."/>
            <person name="Luo M.C."/>
            <person name="Dvorak J."/>
            <person name="Tong Y."/>
            <person name="Wang J."/>
            <person name="Yang H."/>
            <person name="Li Z."/>
            <person name="Wang D."/>
            <person name="Zhang A."/>
            <person name="Wang J."/>
        </authorList>
    </citation>
    <scope>NUCLEOTIDE SEQUENCE</scope>
    <source>
        <strain evidence="3">cv. G1812</strain>
    </source>
</reference>
<protein>
    <submittedName>
        <fullName evidence="2">Uncharacterized protein</fullName>
    </submittedName>
</protein>
<dbReference type="Gramene" id="TuG1812G0200004692.01.T01">
    <property type="protein sequence ID" value="TuG1812G0200004692.01.T01.cds359006"/>
    <property type="gene ID" value="TuG1812G0200004692.01"/>
</dbReference>
<gene>
    <name evidence="2" type="primary">LOC125533890</name>
</gene>
<accession>A0A8R7PJ44</accession>
<organism evidence="2 3">
    <name type="scientific">Triticum urartu</name>
    <name type="common">Red wild einkorn</name>
    <name type="synonym">Crithodium urartu</name>
    <dbReference type="NCBI Taxonomy" id="4572"/>
    <lineage>
        <taxon>Eukaryota</taxon>
        <taxon>Viridiplantae</taxon>
        <taxon>Streptophyta</taxon>
        <taxon>Embryophyta</taxon>
        <taxon>Tracheophyta</taxon>
        <taxon>Spermatophyta</taxon>
        <taxon>Magnoliopsida</taxon>
        <taxon>Liliopsida</taxon>
        <taxon>Poales</taxon>
        <taxon>Poaceae</taxon>
        <taxon>BOP clade</taxon>
        <taxon>Pooideae</taxon>
        <taxon>Triticodae</taxon>
        <taxon>Triticeae</taxon>
        <taxon>Triticinae</taxon>
        <taxon>Triticum</taxon>
    </lineage>
</organism>
<evidence type="ECO:0000313" key="3">
    <source>
        <dbReference type="Proteomes" id="UP000015106"/>
    </source>
</evidence>
<feature type="compositionally biased region" description="Polar residues" evidence="1">
    <location>
        <begin position="1"/>
        <end position="11"/>
    </location>
</feature>
<dbReference type="EnsemblPlants" id="TuG1812G0200004692.01.T01">
    <property type="protein sequence ID" value="TuG1812G0200004692.01.T01.cds359006"/>
    <property type="gene ID" value="TuG1812G0200004692.01"/>
</dbReference>
<dbReference type="Proteomes" id="UP000015106">
    <property type="component" value="Chromosome 2"/>
</dbReference>
<feature type="region of interest" description="Disordered" evidence="1">
    <location>
        <begin position="1"/>
        <end position="26"/>
    </location>
</feature>
<dbReference type="AlphaFoldDB" id="A0A8R7PJ44"/>
<evidence type="ECO:0000313" key="2">
    <source>
        <dbReference type="EnsemblPlants" id="TuG1812G0200004692.01.T01.cds359006"/>
    </source>
</evidence>
<name>A0A8R7PJ44_TRIUA</name>
<reference evidence="2" key="3">
    <citation type="submission" date="2022-06" db="UniProtKB">
        <authorList>
            <consortium name="EnsemblPlants"/>
        </authorList>
    </citation>
    <scope>IDENTIFICATION</scope>
</reference>
<evidence type="ECO:0000256" key="1">
    <source>
        <dbReference type="SAM" id="MobiDB-lite"/>
    </source>
</evidence>
<proteinExistence type="predicted"/>